<evidence type="ECO:0000313" key="2">
    <source>
        <dbReference type="EMBL" id="OGI66533.1"/>
    </source>
</evidence>
<feature type="domain" description="Soluble ligand binding" evidence="1">
    <location>
        <begin position="172"/>
        <end position="218"/>
    </location>
</feature>
<evidence type="ECO:0000259" key="1">
    <source>
        <dbReference type="Pfam" id="PF10531"/>
    </source>
</evidence>
<dbReference type="Proteomes" id="UP000179076">
    <property type="component" value="Unassembled WGS sequence"/>
</dbReference>
<name>A0A1F6VA57_9PROT</name>
<proteinExistence type="predicted"/>
<gene>
    <name evidence="2" type="ORF">A2W18_13225</name>
</gene>
<dbReference type="PANTHER" id="PTHR33619">
    <property type="entry name" value="POLYSACCHARIDE EXPORT PROTEIN GFCE-RELATED"/>
    <property type="match status" value="1"/>
</dbReference>
<dbReference type="Pfam" id="PF10531">
    <property type="entry name" value="SLBB"/>
    <property type="match status" value="2"/>
</dbReference>
<dbReference type="AlphaFoldDB" id="A0A1F6VA57"/>
<sequence length="503" mass="55390">MPDAFLESVQIERIRDNRDRTRLDLDITRAANIKTALQDGDVITFKSVLDREEGIVSLIGHVQRPGKYSWRPGMRLSTLIPSVDRLLPQVDAGYALIKRERVDDRSIELLSANLALAMAKPGEPADVALLARDEVFVFDAAGDRDGVILPLLKEARSRSAPDRPIREVVIEGSVHHGGRYPLGPNMRVSDLIAAAGGLNDEAYLLDGELTRFEAIAGETREYSRQQVEIGAALRGDDVKNLALKPHDRLVVRRVPGWDVVGDVELLGEVRFPGKYPVVRGEKLSSLLKRAGGLTREAYPRGAIFVRESVRLREQAHFERLVSQLERDLAISVAEAPGIGEKKDAALAEGQTLLRQMRATRATGRMVINFNDVVRDGNEFDVDLEDGDRLFVPKRPHEITVLGEVYHATAHIFNKELRRDEYVKLSGGVTERGNTGAMYVVHADGSVTPPNGWFNSNVDVGPGDTIVVPLKVDRVSSLKVATDVSQIIFQLAVAVAAFNAIGIF</sequence>
<accession>A0A1F6VA57</accession>
<dbReference type="Gene3D" id="3.10.560.10">
    <property type="entry name" value="Outer membrane lipoprotein wza domain like"/>
    <property type="match status" value="4"/>
</dbReference>
<feature type="domain" description="Soluble ligand binding" evidence="1">
    <location>
        <begin position="264"/>
        <end position="300"/>
    </location>
</feature>
<dbReference type="EMBL" id="MFSP01000085">
    <property type="protein sequence ID" value="OGI66533.1"/>
    <property type="molecule type" value="Genomic_DNA"/>
</dbReference>
<reference evidence="2 3" key="1">
    <citation type="journal article" date="2016" name="Nat. Commun.">
        <title>Thousands of microbial genomes shed light on interconnected biogeochemical processes in an aquifer system.</title>
        <authorList>
            <person name="Anantharaman K."/>
            <person name="Brown C.T."/>
            <person name="Hug L.A."/>
            <person name="Sharon I."/>
            <person name="Castelle C.J."/>
            <person name="Probst A.J."/>
            <person name="Thomas B.C."/>
            <person name="Singh A."/>
            <person name="Wilkins M.J."/>
            <person name="Karaoz U."/>
            <person name="Brodie E.L."/>
            <person name="Williams K.H."/>
            <person name="Hubbard S.S."/>
            <person name="Banfield J.F."/>
        </authorList>
    </citation>
    <scope>NUCLEOTIDE SEQUENCE [LARGE SCALE GENOMIC DNA]</scope>
</reference>
<evidence type="ECO:0000313" key="3">
    <source>
        <dbReference type="Proteomes" id="UP000179076"/>
    </source>
</evidence>
<protein>
    <recommendedName>
        <fullName evidence="1">Soluble ligand binding domain-containing protein</fullName>
    </recommendedName>
</protein>
<dbReference type="InterPro" id="IPR019554">
    <property type="entry name" value="Soluble_ligand-bd"/>
</dbReference>
<dbReference type="InterPro" id="IPR049712">
    <property type="entry name" value="Poly_export"/>
</dbReference>
<dbReference type="GO" id="GO:0015159">
    <property type="term" value="F:polysaccharide transmembrane transporter activity"/>
    <property type="evidence" value="ECO:0007669"/>
    <property type="project" value="InterPro"/>
</dbReference>
<dbReference type="PANTHER" id="PTHR33619:SF3">
    <property type="entry name" value="POLYSACCHARIDE EXPORT PROTEIN GFCE-RELATED"/>
    <property type="match status" value="1"/>
</dbReference>
<comment type="caution">
    <text evidence="2">The sequence shown here is derived from an EMBL/GenBank/DDBJ whole genome shotgun (WGS) entry which is preliminary data.</text>
</comment>
<organism evidence="2 3">
    <name type="scientific">Candidatus Muproteobacteria bacterium RBG_16_60_9</name>
    <dbReference type="NCBI Taxonomy" id="1817755"/>
    <lineage>
        <taxon>Bacteria</taxon>
        <taxon>Pseudomonadati</taxon>
        <taxon>Pseudomonadota</taxon>
        <taxon>Candidatus Muproteobacteria</taxon>
    </lineage>
</organism>